<dbReference type="InterPro" id="IPR000843">
    <property type="entry name" value="HTH_LacI"/>
</dbReference>
<sequence length="347" mass="38912">MANANIKLIAAKTNLSLGTVSIVLNGRGDKMRISEKTQNRVWEEAKLLGYKPNIYARRLRNQSAGNSAAIIGILWPSVYSSELIVSFFDGIQNSILNDKLNVEVVFKPYQYSEISKMEDIFKNQLFNGVIIVGASDSDVDYLYKINSTMPIILFNRQNDKYGTVCIDNYSTGEKVSRLLAARGHKKAGLICPNLLSRNFSMRRTGFLDGCQKHGITVLPEHIIHETLDSEGGYRSAEKLLRSQTLPSALFLLVSGYSHEVYSVLQKSGVRIPEDIEIIGCSDIVSSRILKPSMTVIDLPIQKMVKRSLQLILDMINGYIQEPHNIFEEAYFIFRESCGGFPDTETVI</sequence>
<dbReference type="PROSITE" id="PS50932">
    <property type="entry name" value="HTH_LACI_2"/>
    <property type="match status" value="1"/>
</dbReference>
<dbReference type="SMART" id="SM00354">
    <property type="entry name" value="HTH_LACI"/>
    <property type="match status" value="1"/>
</dbReference>
<evidence type="ECO:0000256" key="2">
    <source>
        <dbReference type="ARBA" id="ARBA00023125"/>
    </source>
</evidence>
<dbReference type="InterPro" id="IPR028082">
    <property type="entry name" value="Peripla_BP_I"/>
</dbReference>
<dbReference type="PATRIC" id="fig|1330534.3.peg.515"/>
<dbReference type="CDD" id="cd01392">
    <property type="entry name" value="HTH_LacI"/>
    <property type="match status" value="1"/>
</dbReference>
<evidence type="ECO:0000259" key="4">
    <source>
        <dbReference type="PROSITE" id="PS50932"/>
    </source>
</evidence>
<reference evidence="5 6" key="1">
    <citation type="journal article" date="2013" name="Genome Announc.">
        <title>Draft Genome Sequence of the Cellulolytic Bacterium Clostridium papyrosolvens C7 (ATCC 700395).</title>
        <authorList>
            <person name="Zepeda V."/>
            <person name="Dassa B."/>
            <person name="Borovok I."/>
            <person name="Lamed R."/>
            <person name="Bayer E.A."/>
            <person name="Cate J.H."/>
        </authorList>
    </citation>
    <scope>NUCLEOTIDE SEQUENCE [LARGE SCALE GENOMIC DNA]</scope>
    <source>
        <strain evidence="5 6">C7</strain>
    </source>
</reference>
<keyword evidence="1" id="KW-0805">Transcription regulation</keyword>
<dbReference type="Gene3D" id="1.10.260.40">
    <property type="entry name" value="lambda repressor-like DNA-binding domains"/>
    <property type="match status" value="1"/>
</dbReference>
<dbReference type="GO" id="GO:0000976">
    <property type="term" value="F:transcription cis-regulatory region binding"/>
    <property type="evidence" value="ECO:0007669"/>
    <property type="project" value="TreeGrafter"/>
</dbReference>
<dbReference type="RefSeq" id="WP_020814151.1">
    <property type="nucleotide sequence ID" value="NZ_ATAY01000014.1"/>
</dbReference>
<evidence type="ECO:0000256" key="1">
    <source>
        <dbReference type="ARBA" id="ARBA00023015"/>
    </source>
</evidence>
<evidence type="ECO:0000313" key="5">
    <source>
        <dbReference type="EMBL" id="EPR13836.1"/>
    </source>
</evidence>
<evidence type="ECO:0000313" key="6">
    <source>
        <dbReference type="Proteomes" id="UP000016860"/>
    </source>
</evidence>
<protein>
    <submittedName>
        <fullName evidence="5">LacI family transcription regulator</fullName>
    </submittedName>
</protein>
<dbReference type="InterPro" id="IPR010982">
    <property type="entry name" value="Lambda_DNA-bd_dom_sf"/>
</dbReference>
<dbReference type="AlphaFoldDB" id="U4R5H7"/>
<proteinExistence type="predicted"/>
<dbReference type="SUPFAM" id="SSF53822">
    <property type="entry name" value="Periplasmic binding protein-like I"/>
    <property type="match status" value="1"/>
</dbReference>
<keyword evidence="3" id="KW-0804">Transcription</keyword>
<dbReference type="OrthoDB" id="2029945at2"/>
<dbReference type="PANTHER" id="PTHR30146:SF109">
    <property type="entry name" value="HTH-TYPE TRANSCRIPTIONAL REGULATOR GALS"/>
    <property type="match status" value="1"/>
</dbReference>
<keyword evidence="2" id="KW-0238">DNA-binding</keyword>
<dbReference type="SUPFAM" id="SSF47413">
    <property type="entry name" value="lambda repressor-like DNA-binding domains"/>
    <property type="match status" value="1"/>
</dbReference>
<dbReference type="EMBL" id="ATAY01000014">
    <property type="protein sequence ID" value="EPR13836.1"/>
    <property type="molecule type" value="Genomic_DNA"/>
</dbReference>
<name>U4R5H7_9FIRM</name>
<dbReference type="PANTHER" id="PTHR30146">
    <property type="entry name" value="LACI-RELATED TRANSCRIPTIONAL REPRESSOR"/>
    <property type="match status" value="1"/>
</dbReference>
<accession>U4R5H7</accession>
<dbReference type="InterPro" id="IPR046335">
    <property type="entry name" value="LacI/GalR-like_sensor"/>
</dbReference>
<dbReference type="Proteomes" id="UP000016860">
    <property type="component" value="Unassembled WGS sequence"/>
</dbReference>
<dbReference type="Gene3D" id="3.40.50.2300">
    <property type="match status" value="2"/>
</dbReference>
<comment type="caution">
    <text evidence="5">The sequence shown here is derived from an EMBL/GenBank/DDBJ whole genome shotgun (WGS) entry which is preliminary data.</text>
</comment>
<dbReference type="GO" id="GO:0003700">
    <property type="term" value="F:DNA-binding transcription factor activity"/>
    <property type="evidence" value="ECO:0007669"/>
    <property type="project" value="TreeGrafter"/>
</dbReference>
<dbReference type="STRING" id="1330534.L323_02585"/>
<feature type="domain" description="HTH lacI-type" evidence="4">
    <location>
        <begin position="4"/>
        <end position="61"/>
    </location>
</feature>
<gene>
    <name evidence="5" type="ORF">L323_02585</name>
</gene>
<evidence type="ECO:0000256" key="3">
    <source>
        <dbReference type="ARBA" id="ARBA00023163"/>
    </source>
</evidence>
<organism evidence="5 6">
    <name type="scientific">Ruminiclostridium papyrosolvens C7</name>
    <dbReference type="NCBI Taxonomy" id="1330534"/>
    <lineage>
        <taxon>Bacteria</taxon>
        <taxon>Bacillati</taxon>
        <taxon>Bacillota</taxon>
        <taxon>Clostridia</taxon>
        <taxon>Eubacteriales</taxon>
        <taxon>Oscillospiraceae</taxon>
        <taxon>Ruminiclostridium</taxon>
    </lineage>
</organism>
<dbReference type="Pfam" id="PF13377">
    <property type="entry name" value="Peripla_BP_3"/>
    <property type="match status" value="1"/>
</dbReference>